<name>A0A4S4AZM6_9RHOO</name>
<dbReference type="GO" id="GO:0008199">
    <property type="term" value="F:ferric iron binding"/>
    <property type="evidence" value="ECO:0007669"/>
    <property type="project" value="TreeGrafter"/>
</dbReference>
<dbReference type="EMBL" id="SSOD01000001">
    <property type="protein sequence ID" value="THF65219.1"/>
    <property type="molecule type" value="Genomic_DNA"/>
</dbReference>
<proteinExistence type="predicted"/>
<evidence type="ECO:0000259" key="4">
    <source>
        <dbReference type="Pfam" id="PF24860"/>
    </source>
</evidence>
<dbReference type="PANTHER" id="PTHR37689">
    <property type="entry name" value="PROTEIN FDHE"/>
    <property type="match status" value="1"/>
</dbReference>
<dbReference type="OrthoDB" id="9794151at2"/>
<feature type="domain" description="FdhE C-terminal" evidence="4">
    <location>
        <begin position="193"/>
        <end position="268"/>
    </location>
</feature>
<evidence type="ECO:0000313" key="6">
    <source>
        <dbReference type="Proteomes" id="UP000307956"/>
    </source>
</evidence>
<dbReference type="RefSeq" id="WP_136383112.1">
    <property type="nucleotide sequence ID" value="NZ_SSOD01000001.1"/>
</dbReference>
<dbReference type="Gene3D" id="3.90.1670.10">
    <property type="entry name" value="FdhE-like domain"/>
    <property type="match status" value="1"/>
</dbReference>
<evidence type="ECO:0000313" key="5">
    <source>
        <dbReference type="EMBL" id="THF65219.1"/>
    </source>
</evidence>
<organism evidence="5 6">
    <name type="scientific">Pseudothauera rhizosphaerae</name>
    <dbReference type="NCBI Taxonomy" id="2565932"/>
    <lineage>
        <taxon>Bacteria</taxon>
        <taxon>Pseudomonadati</taxon>
        <taxon>Pseudomonadota</taxon>
        <taxon>Betaproteobacteria</taxon>
        <taxon>Rhodocyclales</taxon>
        <taxon>Zoogloeaceae</taxon>
        <taxon>Pseudothauera</taxon>
    </lineage>
</organism>
<feature type="domain" description="FdhE N-terminal" evidence="2">
    <location>
        <begin position="12"/>
        <end position="90"/>
    </location>
</feature>
<dbReference type="Pfam" id="PF04216">
    <property type="entry name" value="FdhE_N"/>
    <property type="match status" value="1"/>
</dbReference>
<dbReference type="Pfam" id="PF24859">
    <property type="entry name" value="FdhE_central"/>
    <property type="match status" value="1"/>
</dbReference>
<evidence type="ECO:0000259" key="2">
    <source>
        <dbReference type="Pfam" id="PF04216"/>
    </source>
</evidence>
<dbReference type="GO" id="GO:0051604">
    <property type="term" value="P:protein maturation"/>
    <property type="evidence" value="ECO:0007669"/>
    <property type="project" value="TreeGrafter"/>
</dbReference>
<reference evidence="5 6" key="1">
    <citation type="submission" date="2019-04" db="EMBL/GenBank/DDBJ databases">
        <title>Azoarcus rhizosphaerae sp. nov. isolated from rhizosphere of Ficus religiosa.</title>
        <authorList>
            <person name="Lin S.-Y."/>
            <person name="Hameed A."/>
            <person name="Hsu Y.-H."/>
            <person name="Young C.-C."/>
        </authorList>
    </citation>
    <scope>NUCLEOTIDE SEQUENCE [LARGE SCALE GENOMIC DNA]</scope>
    <source>
        <strain evidence="5 6">CC-YHH848</strain>
    </source>
</reference>
<evidence type="ECO:0000256" key="1">
    <source>
        <dbReference type="ARBA" id="ARBA00022490"/>
    </source>
</evidence>
<dbReference type="InterPro" id="IPR056796">
    <property type="entry name" value="FdhE_C"/>
</dbReference>
<dbReference type="InterPro" id="IPR006452">
    <property type="entry name" value="Formate_DH_accessory"/>
</dbReference>
<keyword evidence="6" id="KW-1185">Reference proteome</keyword>
<dbReference type="SUPFAM" id="SSF144020">
    <property type="entry name" value="FdhE-like"/>
    <property type="match status" value="1"/>
</dbReference>
<dbReference type="InterPro" id="IPR024064">
    <property type="entry name" value="FdhE-like_sf"/>
</dbReference>
<protein>
    <submittedName>
        <fullName evidence="5">Formate dehydrogenase accessory protein FdhE</fullName>
    </submittedName>
</protein>
<sequence length="277" mass="28624">MLAEQTLPSRIAPPLLLAPPADLFIRRAARLRHLAAGHALAPWLGWLAELCTAQQQVLDQLSVAAGAAPAALREAVPAAYAALLSATPDAPPALAPEALGRRIERNLLLAAGEAVAAGRDLDDLVVAAAMQAVWTAAARRAGEPAANPSNAESCPHCGSAAVGSIVLAGDGKEGLRYQECCLCATRWNVVRARCTLCADGAVVDYLSLDGGNGAIAAETCDHCHGYAKICFAAKDRDADPFADDLATLALDVLVGEQGHARAAPNLFLCEGEVVARD</sequence>
<feature type="domain" description="FdhE central" evidence="3">
    <location>
        <begin position="154"/>
        <end position="191"/>
    </location>
</feature>
<dbReference type="AlphaFoldDB" id="A0A4S4AZM6"/>
<dbReference type="Pfam" id="PF24860">
    <property type="entry name" value="FdhE_C"/>
    <property type="match status" value="1"/>
</dbReference>
<gene>
    <name evidence="5" type="primary">fdhE</name>
    <name evidence="5" type="ORF">E6O51_01055</name>
</gene>
<comment type="caution">
    <text evidence="5">The sequence shown here is derived from an EMBL/GenBank/DDBJ whole genome shotgun (WGS) entry which is preliminary data.</text>
</comment>
<dbReference type="GO" id="GO:0005829">
    <property type="term" value="C:cytosol"/>
    <property type="evidence" value="ECO:0007669"/>
    <property type="project" value="TreeGrafter"/>
</dbReference>
<dbReference type="CDD" id="cd16341">
    <property type="entry name" value="FdhE"/>
    <property type="match status" value="1"/>
</dbReference>
<dbReference type="PANTHER" id="PTHR37689:SF1">
    <property type="entry name" value="PROTEIN FDHE"/>
    <property type="match status" value="1"/>
</dbReference>
<accession>A0A4S4AZM6</accession>
<keyword evidence="1" id="KW-0963">Cytoplasm</keyword>
<dbReference type="Proteomes" id="UP000307956">
    <property type="component" value="Unassembled WGS sequence"/>
</dbReference>
<dbReference type="InterPro" id="IPR056774">
    <property type="entry name" value="FdhE_N"/>
</dbReference>
<evidence type="ECO:0000259" key="3">
    <source>
        <dbReference type="Pfam" id="PF24859"/>
    </source>
</evidence>
<dbReference type="InterPro" id="IPR056797">
    <property type="entry name" value="FdhE_central"/>
</dbReference>